<keyword evidence="2" id="KW-1185">Reference proteome</keyword>
<evidence type="ECO:0000313" key="1">
    <source>
        <dbReference type="EMBL" id="MCF3940632.1"/>
    </source>
</evidence>
<accession>A0ABS9DN55</accession>
<comment type="caution">
    <text evidence="1">The sequence shown here is derived from an EMBL/GenBank/DDBJ whole genome shotgun (WGS) entry which is preliminary data.</text>
</comment>
<dbReference type="Proteomes" id="UP001108089">
    <property type="component" value="Unassembled WGS sequence"/>
</dbReference>
<protein>
    <submittedName>
        <fullName evidence="1">Uncharacterized protein</fullName>
    </submittedName>
</protein>
<sequence>MSDPAGTLTDHQAEDLAADLRDHGHTWAVIAEAVNLTPYAAQQAAHRADQRAADRAARQQIALF</sequence>
<evidence type="ECO:0000313" key="2">
    <source>
        <dbReference type="Proteomes" id="UP001108089"/>
    </source>
</evidence>
<dbReference type="EMBL" id="JAKGCU010000024">
    <property type="protein sequence ID" value="MCF3940632.1"/>
    <property type="molecule type" value="Genomic_DNA"/>
</dbReference>
<organism evidence="1 2">
    <name type="scientific">Gordonia tangerina</name>
    <dbReference type="NCBI Taxonomy" id="2911060"/>
    <lineage>
        <taxon>Bacteria</taxon>
        <taxon>Bacillati</taxon>
        <taxon>Actinomycetota</taxon>
        <taxon>Actinomycetes</taxon>
        <taxon>Mycobacteriales</taxon>
        <taxon>Gordoniaceae</taxon>
        <taxon>Gordonia</taxon>
    </lineage>
</organism>
<dbReference type="RefSeq" id="WP_235725377.1">
    <property type="nucleotide sequence ID" value="NZ_JAKGCU010000024.1"/>
</dbReference>
<reference evidence="1" key="1">
    <citation type="submission" date="2022-01" db="EMBL/GenBank/DDBJ databases">
        <title>Gordonia xiamenensis sp. nov., isolated from surface seawater in Xiamen.</title>
        <authorList>
            <person name="He Y.F."/>
        </authorList>
    </citation>
    <scope>NUCLEOTIDE SEQUENCE</scope>
    <source>
        <strain evidence="1">GW1C4-4</strain>
    </source>
</reference>
<proteinExistence type="predicted"/>
<gene>
    <name evidence="1" type="ORF">L1892_19875</name>
</gene>
<name>A0ABS9DN55_9ACTN</name>